<accession>A0A8X6MHB6</accession>
<reference evidence="3" key="1">
    <citation type="submission" date="2020-08" db="EMBL/GenBank/DDBJ databases">
        <title>Multicomponent nature underlies the extraordinary mechanical properties of spider dragline silk.</title>
        <authorList>
            <person name="Kono N."/>
            <person name="Nakamura H."/>
            <person name="Mori M."/>
            <person name="Yoshida Y."/>
            <person name="Ohtoshi R."/>
            <person name="Malay A.D."/>
            <person name="Moran D.A.P."/>
            <person name="Tomita M."/>
            <person name="Numata K."/>
            <person name="Arakawa K."/>
        </authorList>
    </citation>
    <scope>NUCLEOTIDE SEQUENCE</scope>
</reference>
<feature type="non-terminal residue" evidence="3">
    <location>
        <position position="1"/>
    </location>
</feature>
<evidence type="ECO:0000313" key="4">
    <source>
        <dbReference type="Proteomes" id="UP000887013"/>
    </source>
</evidence>
<gene>
    <name evidence="3" type="primary">pol</name>
    <name evidence="3" type="ORF">NPIL_527431</name>
</gene>
<evidence type="ECO:0000256" key="1">
    <source>
        <dbReference type="SAM" id="MobiDB-lite"/>
    </source>
</evidence>
<sequence length="520" mass="58941">KHWREIDPRGIILSKIFNVCIKIKKIPPAWKQSSCVLIPKKGDPSLIESWRPISLSSTIYKLFTKCLTRKLQDWCETHGVISNCQKGFTPFDGVVEHNFVIGQHMEFARRSHSDCFFVWLDISNAFGSIHHDVLFTALSNHGIDLDFIDIVRDIYLHSFTQILSHEGPTEPIPLLCGVKQGCPLSGLLFNLSINHILFKLQRDFSSHSPPDVLQPVLGFSDVDTDFQTPPPRRQTQIDPKIPVPPAKFVFFENSILKFSFPLQKKLSCPVPNCSASFGTKLWYLTNSSIKKHLNVFHKSKPSRVEYFCTICNSSIKNLPSKHNCLINNLILPSDPVDDEVWGCDLCPDFSATSATAKRNHLASHNRQKILEDKTLLIVPPSASKTKKNRKKRIQVLSEGHPGDTSLARPQRNSNDPPPAEEEEHLPLQEKLDLEHPSLLVSFLEPLDALLDVDEIDNVLPTFENIVSDIVSVIQEHFHLSRPSASIQSKNKPSSKAFDPQDAQRVQTLYHWNRKSCIRNI</sequence>
<comment type="caution">
    <text evidence="3">The sequence shown here is derived from an EMBL/GenBank/DDBJ whole genome shotgun (WGS) entry which is preliminary data.</text>
</comment>
<dbReference type="EMBL" id="BMAW01091907">
    <property type="protein sequence ID" value="GFS52194.1"/>
    <property type="molecule type" value="Genomic_DNA"/>
</dbReference>
<keyword evidence="4" id="KW-1185">Reference proteome</keyword>
<dbReference type="PANTHER" id="PTHR19446">
    <property type="entry name" value="REVERSE TRANSCRIPTASES"/>
    <property type="match status" value="1"/>
</dbReference>
<dbReference type="AlphaFoldDB" id="A0A8X6MHB6"/>
<protein>
    <submittedName>
        <fullName evidence="3">Retrovirus-related Pol polyprotein from type-2 retrotransposable element R2DM</fullName>
    </submittedName>
</protein>
<evidence type="ECO:0000313" key="3">
    <source>
        <dbReference type="EMBL" id="GFS52194.1"/>
    </source>
</evidence>
<evidence type="ECO:0000259" key="2">
    <source>
        <dbReference type="PROSITE" id="PS50878"/>
    </source>
</evidence>
<dbReference type="Pfam" id="PF00078">
    <property type="entry name" value="RVT_1"/>
    <property type="match status" value="1"/>
</dbReference>
<dbReference type="OrthoDB" id="6515679at2759"/>
<dbReference type="PROSITE" id="PS50878">
    <property type="entry name" value="RT_POL"/>
    <property type="match status" value="1"/>
</dbReference>
<dbReference type="Proteomes" id="UP000887013">
    <property type="component" value="Unassembled WGS sequence"/>
</dbReference>
<dbReference type="SUPFAM" id="SSF56672">
    <property type="entry name" value="DNA/RNA polymerases"/>
    <property type="match status" value="1"/>
</dbReference>
<organism evidence="3 4">
    <name type="scientific">Nephila pilipes</name>
    <name type="common">Giant wood spider</name>
    <name type="synonym">Nephila maculata</name>
    <dbReference type="NCBI Taxonomy" id="299642"/>
    <lineage>
        <taxon>Eukaryota</taxon>
        <taxon>Metazoa</taxon>
        <taxon>Ecdysozoa</taxon>
        <taxon>Arthropoda</taxon>
        <taxon>Chelicerata</taxon>
        <taxon>Arachnida</taxon>
        <taxon>Araneae</taxon>
        <taxon>Araneomorphae</taxon>
        <taxon>Entelegynae</taxon>
        <taxon>Araneoidea</taxon>
        <taxon>Nephilidae</taxon>
        <taxon>Nephila</taxon>
    </lineage>
</organism>
<feature type="region of interest" description="Disordered" evidence="1">
    <location>
        <begin position="380"/>
        <end position="424"/>
    </location>
</feature>
<dbReference type="CDD" id="cd01650">
    <property type="entry name" value="RT_nLTR_like"/>
    <property type="match status" value="1"/>
</dbReference>
<feature type="domain" description="Reverse transcriptase" evidence="2">
    <location>
        <begin position="19"/>
        <end position="281"/>
    </location>
</feature>
<proteinExistence type="predicted"/>
<name>A0A8X6MHB6_NEPPI</name>
<dbReference type="GO" id="GO:0071897">
    <property type="term" value="P:DNA biosynthetic process"/>
    <property type="evidence" value="ECO:0007669"/>
    <property type="project" value="UniProtKB-ARBA"/>
</dbReference>
<feature type="compositionally biased region" description="Basic residues" evidence="1">
    <location>
        <begin position="384"/>
        <end position="393"/>
    </location>
</feature>
<dbReference type="InterPro" id="IPR000477">
    <property type="entry name" value="RT_dom"/>
</dbReference>
<dbReference type="InterPro" id="IPR043502">
    <property type="entry name" value="DNA/RNA_pol_sf"/>
</dbReference>